<dbReference type="PANTHER" id="PTHR34273">
    <property type="entry name" value="METHYLTHIORIBOSE KINASE"/>
    <property type="match status" value="1"/>
</dbReference>
<protein>
    <submittedName>
        <fullName evidence="7">5-methylthioribose kinase</fullName>
    </submittedName>
</protein>
<accession>A0A1X7K5E2</accession>
<feature type="domain" description="Aminoglycoside phosphotransferase" evidence="6">
    <location>
        <begin position="48"/>
        <end position="267"/>
    </location>
</feature>
<dbReference type="EMBL" id="FXAW01000004">
    <property type="protein sequence ID" value="SMG35438.1"/>
    <property type="molecule type" value="Genomic_DNA"/>
</dbReference>
<dbReference type="OrthoDB" id="9777791at2"/>
<proteinExistence type="inferred from homology"/>
<evidence type="ECO:0000259" key="6">
    <source>
        <dbReference type="Pfam" id="PF01636"/>
    </source>
</evidence>
<dbReference type="PANTHER" id="PTHR34273:SF2">
    <property type="entry name" value="METHYLTHIORIBOSE KINASE"/>
    <property type="match status" value="1"/>
</dbReference>
<keyword evidence="8" id="KW-1185">Reference proteome</keyword>
<evidence type="ECO:0000256" key="4">
    <source>
        <dbReference type="ARBA" id="ARBA00022777"/>
    </source>
</evidence>
<dbReference type="STRING" id="1028.SAMN05661096_02341"/>
<keyword evidence="2" id="KW-0808">Transferase</keyword>
<keyword evidence="5" id="KW-0067">ATP-binding</keyword>
<dbReference type="RefSeq" id="WP_085517358.1">
    <property type="nucleotide sequence ID" value="NZ_FXAW01000004.1"/>
</dbReference>
<dbReference type="Gene3D" id="3.30.200.20">
    <property type="entry name" value="Phosphorylase Kinase, domain 1"/>
    <property type="match status" value="1"/>
</dbReference>
<dbReference type="InterPro" id="IPR011009">
    <property type="entry name" value="Kinase-like_dom_sf"/>
</dbReference>
<dbReference type="SUPFAM" id="SSF56112">
    <property type="entry name" value="Protein kinase-like (PK-like)"/>
    <property type="match status" value="1"/>
</dbReference>
<dbReference type="InterPro" id="IPR002575">
    <property type="entry name" value="Aminoglycoside_PTrfase"/>
</dbReference>
<dbReference type="GO" id="GO:0005524">
    <property type="term" value="F:ATP binding"/>
    <property type="evidence" value="ECO:0007669"/>
    <property type="project" value="UniProtKB-KW"/>
</dbReference>
<keyword evidence="4 7" id="KW-0418">Kinase</keyword>
<dbReference type="GO" id="GO:0016301">
    <property type="term" value="F:kinase activity"/>
    <property type="evidence" value="ECO:0007669"/>
    <property type="project" value="UniProtKB-KW"/>
</dbReference>
<dbReference type="Proteomes" id="UP000193804">
    <property type="component" value="Unassembled WGS sequence"/>
</dbReference>
<organism evidence="7 8">
    <name type="scientific">Marivirga sericea</name>
    <dbReference type="NCBI Taxonomy" id="1028"/>
    <lineage>
        <taxon>Bacteria</taxon>
        <taxon>Pseudomonadati</taxon>
        <taxon>Bacteroidota</taxon>
        <taxon>Cytophagia</taxon>
        <taxon>Cytophagales</taxon>
        <taxon>Marivirgaceae</taxon>
        <taxon>Marivirga</taxon>
    </lineage>
</organism>
<keyword evidence="3" id="KW-0547">Nucleotide-binding</keyword>
<evidence type="ECO:0000313" key="7">
    <source>
        <dbReference type="EMBL" id="SMG35438.1"/>
    </source>
</evidence>
<comment type="similarity">
    <text evidence="1">Belongs to the methylthioribose kinase family.</text>
</comment>
<evidence type="ECO:0000256" key="5">
    <source>
        <dbReference type="ARBA" id="ARBA00022840"/>
    </source>
</evidence>
<dbReference type="Gene3D" id="3.90.1200.10">
    <property type="match status" value="1"/>
</dbReference>
<evidence type="ECO:0000256" key="1">
    <source>
        <dbReference type="ARBA" id="ARBA00010165"/>
    </source>
</evidence>
<evidence type="ECO:0000313" key="8">
    <source>
        <dbReference type="Proteomes" id="UP000193804"/>
    </source>
</evidence>
<dbReference type="Pfam" id="PF01636">
    <property type="entry name" value="APH"/>
    <property type="match status" value="1"/>
</dbReference>
<sequence>MIKLDNQLETINTYLQDQKWLDDNEKVVSVEKPGEGNMNFTLRCRTSNNRTFIIKQSRDFVEKFPQVPAPAERVLREAEFYEIIKKNPDLSSRTPEILAVDEENHIILMEDLGESSDYTFLYQEGKNLSETELKEIMHFIADLHTHFTTETCSKIIHNNEMRKLNHEHIFKFPFMKDNGMNLDDVMPGLEAVKQDIIYNEALQLALKHLGDQYLSDGKHLLHGDYFLGSWLNTKSGLKIIDPEFCFFGPKEFEIGVCMAHLYLAQQPYPIIQKAMDFYKEKAPFDDVLMMKFMAVEMMRRILGLAQLPINQTLEERKALVERGVMMLTKY</sequence>
<evidence type="ECO:0000256" key="2">
    <source>
        <dbReference type="ARBA" id="ARBA00022679"/>
    </source>
</evidence>
<gene>
    <name evidence="7" type="ORF">SAMN05661096_02341</name>
</gene>
<reference evidence="8" key="1">
    <citation type="submission" date="2017-04" db="EMBL/GenBank/DDBJ databases">
        <authorList>
            <person name="Varghese N."/>
            <person name="Submissions S."/>
        </authorList>
    </citation>
    <scope>NUCLEOTIDE SEQUENCE [LARGE SCALE GENOMIC DNA]</scope>
    <source>
        <strain evidence="8">DSM 4125</strain>
    </source>
</reference>
<dbReference type="AlphaFoldDB" id="A0A1X7K5E2"/>
<evidence type="ECO:0000256" key="3">
    <source>
        <dbReference type="ARBA" id="ARBA00022741"/>
    </source>
</evidence>
<name>A0A1X7K5E2_9BACT</name>